<dbReference type="AlphaFoldDB" id="A0A2T5UD05"/>
<feature type="domain" description="Lambda phage tail tube protein N-terminal" evidence="1">
    <location>
        <begin position="17"/>
        <end position="104"/>
    </location>
</feature>
<reference evidence="2 3" key="1">
    <citation type="submission" date="2018-04" db="EMBL/GenBank/DDBJ databases">
        <title>Genomic Encyclopedia of Type Strains, Phase III (KMG-III): the genomes of soil and plant-associated and newly described type strains.</title>
        <authorList>
            <person name="Whitman W."/>
        </authorList>
    </citation>
    <scope>NUCLEOTIDE SEQUENCE [LARGE SCALE GENOMIC DNA]</scope>
    <source>
        <strain evidence="2 3">MA-olki</strain>
    </source>
</reference>
<gene>
    <name evidence="2" type="ORF">C8J25_101869</name>
</gene>
<organism evidence="2 3">
    <name type="scientific">Sphingomonas faeni</name>
    <dbReference type="NCBI Taxonomy" id="185950"/>
    <lineage>
        <taxon>Bacteria</taxon>
        <taxon>Pseudomonadati</taxon>
        <taxon>Pseudomonadota</taxon>
        <taxon>Alphaproteobacteria</taxon>
        <taxon>Sphingomonadales</taxon>
        <taxon>Sphingomonadaceae</taxon>
        <taxon>Sphingomonas</taxon>
    </lineage>
</organism>
<proteinExistence type="predicted"/>
<dbReference type="EMBL" id="QAYE01000001">
    <property type="protein sequence ID" value="PTW49361.1"/>
    <property type="molecule type" value="Genomic_DNA"/>
</dbReference>
<comment type="caution">
    <text evidence="2">The sequence shown here is derived from an EMBL/GenBank/DDBJ whole genome shotgun (WGS) entry which is preliminary data.</text>
</comment>
<evidence type="ECO:0000259" key="1">
    <source>
        <dbReference type="Pfam" id="PF16461"/>
    </source>
</evidence>
<dbReference type="Proteomes" id="UP000244013">
    <property type="component" value="Unassembled WGS sequence"/>
</dbReference>
<accession>A0A2T5UD05</accession>
<dbReference type="GeneID" id="91004929"/>
<protein>
    <recommendedName>
        <fullName evidence="1">Lambda phage tail tube protein N-terminal domain-containing protein</fullName>
    </recommendedName>
</protein>
<dbReference type="Pfam" id="PF16461">
    <property type="entry name" value="Phage_TTP_12"/>
    <property type="match status" value="1"/>
</dbReference>
<sequence length="139" mass="14037">MATSASVSKGTKLKIKSGSTFINIAELKDFSGIGGGSAAVLDATSLDSSAKEKLIGLMDEGSPKFTFNYIPGDAGQTALRTARSAGTSADFQLVLGGTAKTYSFSAFVLTNEITGGVDTVTELATGLEITGAVTEAATV</sequence>
<dbReference type="RefSeq" id="WP_107952334.1">
    <property type="nucleotide sequence ID" value="NZ_QAYE01000001.1"/>
</dbReference>
<dbReference type="Gene3D" id="4.10.410.40">
    <property type="match status" value="1"/>
</dbReference>
<name>A0A2T5UD05_9SPHN</name>
<dbReference type="OrthoDB" id="7577326at2"/>
<evidence type="ECO:0000313" key="3">
    <source>
        <dbReference type="Proteomes" id="UP000244013"/>
    </source>
</evidence>
<evidence type="ECO:0000313" key="2">
    <source>
        <dbReference type="EMBL" id="PTW49361.1"/>
    </source>
</evidence>
<dbReference type="InterPro" id="IPR032494">
    <property type="entry name" value="Phage_TTP_N"/>
</dbReference>